<dbReference type="SUPFAM" id="SSF48403">
    <property type="entry name" value="Ankyrin repeat"/>
    <property type="match status" value="1"/>
</dbReference>
<dbReference type="InterPro" id="IPR036770">
    <property type="entry name" value="Ankyrin_rpt-contain_sf"/>
</dbReference>
<gene>
    <name evidence="2" type="ORF">FNF31_00001</name>
</gene>
<feature type="repeat" description="ANK" evidence="1">
    <location>
        <begin position="16"/>
        <end position="48"/>
    </location>
</feature>
<sequence>MERRGAATCGPEILQSGATALCQAASGGHKDAVALLVERGADVEAKDEAGKNALALCTSGACAEVLRCAERPQRWYRRRQWTLWAYAQSSLQPGV</sequence>
<organism evidence="2 3">
    <name type="scientific">Cafeteria roenbergensis</name>
    <name type="common">Marine flagellate</name>
    <dbReference type="NCBI Taxonomy" id="33653"/>
    <lineage>
        <taxon>Eukaryota</taxon>
        <taxon>Sar</taxon>
        <taxon>Stramenopiles</taxon>
        <taxon>Bigyra</taxon>
        <taxon>Opalozoa</taxon>
        <taxon>Bicosoecida</taxon>
        <taxon>Cafeteriaceae</taxon>
        <taxon>Cafeteria</taxon>
    </lineage>
</organism>
<protein>
    <submittedName>
        <fullName evidence="2">Uncharacterized protein</fullName>
    </submittedName>
</protein>
<evidence type="ECO:0000313" key="3">
    <source>
        <dbReference type="Proteomes" id="UP000325113"/>
    </source>
</evidence>
<accession>A0A5A8DYG5</accession>
<dbReference type="InterPro" id="IPR002110">
    <property type="entry name" value="Ankyrin_rpt"/>
</dbReference>
<proteinExistence type="predicted"/>
<dbReference type="Proteomes" id="UP000325113">
    <property type="component" value="Unassembled WGS sequence"/>
</dbReference>
<dbReference type="Pfam" id="PF12796">
    <property type="entry name" value="Ank_2"/>
    <property type="match status" value="1"/>
</dbReference>
<dbReference type="Gene3D" id="1.25.40.20">
    <property type="entry name" value="Ankyrin repeat-containing domain"/>
    <property type="match status" value="1"/>
</dbReference>
<name>A0A5A8DYG5_CAFRO</name>
<comment type="caution">
    <text evidence="2">The sequence shown here is derived from an EMBL/GenBank/DDBJ whole genome shotgun (WGS) entry which is preliminary data.</text>
</comment>
<reference evidence="2 3" key="1">
    <citation type="submission" date="2019-07" db="EMBL/GenBank/DDBJ databases">
        <title>Genomes of Cafeteria roenbergensis.</title>
        <authorList>
            <person name="Fischer M.G."/>
            <person name="Hackl T."/>
            <person name="Roman M."/>
        </authorList>
    </citation>
    <scope>NUCLEOTIDE SEQUENCE [LARGE SCALE GENOMIC DNA]</scope>
    <source>
        <strain evidence="2 3">Cflag</strain>
    </source>
</reference>
<evidence type="ECO:0000256" key="1">
    <source>
        <dbReference type="PROSITE-ProRule" id="PRU00023"/>
    </source>
</evidence>
<dbReference type="AlphaFoldDB" id="A0A5A8DYG5"/>
<dbReference type="PROSITE" id="PS50088">
    <property type="entry name" value="ANK_REPEAT"/>
    <property type="match status" value="1"/>
</dbReference>
<dbReference type="EMBL" id="VLTM01000001">
    <property type="protein sequence ID" value="KAA0168840.1"/>
    <property type="molecule type" value="Genomic_DNA"/>
</dbReference>
<keyword evidence="1" id="KW-0040">ANK repeat</keyword>
<evidence type="ECO:0000313" key="2">
    <source>
        <dbReference type="EMBL" id="KAA0168840.1"/>
    </source>
</evidence>
<dbReference type="PROSITE" id="PS50297">
    <property type="entry name" value="ANK_REP_REGION"/>
    <property type="match status" value="1"/>
</dbReference>